<organism evidence="1 2">
    <name type="scientific">Choristoneura fumiferana</name>
    <name type="common">Spruce budworm moth</name>
    <name type="synonym">Archips fumiferana</name>
    <dbReference type="NCBI Taxonomy" id="7141"/>
    <lineage>
        <taxon>Eukaryota</taxon>
        <taxon>Metazoa</taxon>
        <taxon>Ecdysozoa</taxon>
        <taxon>Arthropoda</taxon>
        <taxon>Hexapoda</taxon>
        <taxon>Insecta</taxon>
        <taxon>Pterygota</taxon>
        <taxon>Neoptera</taxon>
        <taxon>Endopterygota</taxon>
        <taxon>Lepidoptera</taxon>
        <taxon>Glossata</taxon>
        <taxon>Ditrysia</taxon>
        <taxon>Tortricoidea</taxon>
        <taxon>Tortricidae</taxon>
        <taxon>Tortricinae</taxon>
        <taxon>Choristoneura</taxon>
    </lineage>
</organism>
<dbReference type="Proteomes" id="UP001064048">
    <property type="component" value="Chromosome 15"/>
</dbReference>
<gene>
    <name evidence="1" type="ORF">MSG28_009378</name>
</gene>
<protein>
    <submittedName>
        <fullName evidence="1">Uncharacterized protein</fullName>
    </submittedName>
</protein>
<keyword evidence="2" id="KW-1185">Reference proteome</keyword>
<comment type="caution">
    <text evidence="1">The sequence shown here is derived from an EMBL/GenBank/DDBJ whole genome shotgun (WGS) entry which is preliminary data.</text>
</comment>
<evidence type="ECO:0000313" key="1">
    <source>
        <dbReference type="EMBL" id="KAI8441126.1"/>
    </source>
</evidence>
<evidence type="ECO:0000313" key="2">
    <source>
        <dbReference type="Proteomes" id="UP001064048"/>
    </source>
</evidence>
<reference evidence="1 2" key="1">
    <citation type="journal article" date="2022" name="Genome Biol. Evol.">
        <title>The Spruce Budworm Genome: Reconstructing the Evolutionary History of Antifreeze Proteins.</title>
        <authorList>
            <person name="Beliveau C."/>
            <person name="Gagne P."/>
            <person name="Picq S."/>
            <person name="Vernygora O."/>
            <person name="Keeling C.I."/>
            <person name="Pinkney K."/>
            <person name="Doucet D."/>
            <person name="Wen F."/>
            <person name="Johnston J.S."/>
            <person name="Maaroufi H."/>
            <person name="Boyle B."/>
            <person name="Laroche J."/>
            <person name="Dewar K."/>
            <person name="Juretic N."/>
            <person name="Blackburn G."/>
            <person name="Nisole A."/>
            <person name="Brunet B."/>
            <person name="Brandao M."/>
            <person name="Lumley L."/>
            <person name="Duan J."/>
            <person name="Quan G."/>
            <person name="Lucarotti C.J."/>
            <person name="Roe A.D."/>
            <person name="Sperling F.A.H."/>
            <person name="Levesque R.C."/>
            <person name="Cusson M."/>
        </authorList>
    </citation>
    <scope>NUCLEOTIDE SEQUENCE [LARGE SCALE GENOMIC DNA]</scope>
    <source>
        <strain evidence="1">Glfc:IPQL:Cfum</strain>
    </source>
</reference>
<accession>A0ACC0KY65</accession>
<sequence length="115" mass="12427">MDSVIDFSDQQHNRPPCYLALAALSLTNGSMVNGCVALKMSSVIEEVIQELPGVAEVAVVAHPSSKHYDIPMAFDAKAPGMVVSTSDIHEIVKNKLPSAMRLSGVRFLEKLSFNN</sequence>
<dbReference type="EMBL" id="CM046115">
    <property type="protein sequence ID" value="KAI8441126.1"/>
    <property type="molecule type" value="Genomic_DNA"/>
</dbReference>
<name>A0ACC0KY65_CHOFU</name>
<proteinExistence type="predicted"/>